<dbReference type="PANTHER" id="PTHR42720">
    <property type="entry name" value="GLYCEROL-3-PHOSPHATE DEHYDROGENASE"/>
    <property type="match status" value="1"/>
</dbReference>
<reference evidence="3" key="1">
    <citation type="submission" date="2022-12" db="EMBL/GenBank/DDBJ databases">
        <authorList>
            <person name="Wang J."/>
        </authorList>
    </citation>
    <scope>NUCLEOTIDE SEQUENCE</scope>
    <source>
        <strain evidence="3">HY-45-18</strain>
    </source>
</reference>
<dbReference type="RefSeq" id="WP_268042557.1">
    <property type="nucleotide sequence ID" value="NZ_JAPQER010000013.1"/>
</dbReference>
<feature type="domain" description="FAD dependent oxidoreductase" evidence="1">
    <location>
        <begin position="4"/>
        <end position="334"/>
    </location>
</feature>
<dbReference type="Gene3D" id="3.30.9.10">
    <property type="entry name" value="D-Amino Acid Oxidase, subunit A, domain 2"/>
    <property type="match status" value="1"/>
</dbReference>
<dbReference type="Proteomes" id="UP001078443">
    <property type="component" value="Unassembled WGS sequence"/>
</dbReference>
<dbReference type="Gene3D" id="3.50.50.60">
    <property type="entry name" value="FAD/NAD(P)-binding domain"/>
    <property type="match status" value="1"/>
</dbReference>
<name>A0ABT4D3M6_9CLOT</name>
<gene>
    <name evidence="3" type="ORF">OW763_16150</name>
</gene>
<proteinExistence type="predicted"/>
<dbReference type="InterPro" id="IPR007419">
    <property type="entry name" value="BFD-like_2Fe2S-bd_dom"/>
</dbReference>
<sequence length="463" mass="52846">MDYDVLILGGGLIGCAIAYELSKYSLNIALIEKDYDIADDVAIVNSSIIYDGVQCDNNIMSKLESIGNNIINELVSKFNLPYTQKSSLIIAQNEKEEKRLEEMYNRAIKRGISNIALLDGKYAYELEPNLNLKVNKALYSENTGVICPCDLAIAYGEVAFDNGVTFKLEEEVKDIQKLNRGYKVITNKNKFKCRMVINTTPEDYNVDGVKEKTYKNKGYLKYFLIEKSFKGHFSNIVFCFNEDQEMMCMCPTVQENHLVAINTKKDTNYNECYEKVNYLICGLKSSDINTFYEVPFYDNNIVIDDSLVHDGYIKITGKNYAEVTMTAAIAQIVKDTIINNLNCKFKSDFNDKRREIYRFRDLSNEERKKIINLDEKYGKIICACNKVTEGEIVDAIRRPLGARTVEGVKRRTGAGYGNCRGAYCMSKIVSILARETNKDLTDIVKDSKKSKILLNRIKEFDEM</sequence>
<dbReference type="EMBL" id="JAPQER010000013">
    <property type="protein sequence ID" value="MCY6485850.1"/>
    <property type="molecule type" value="Genomic_DNA"/>
</dbReference>
<dbReference type="InterPro" id="IPR052745">
    <property type="entry name" value="G3P_Oxidase/Oxidoreductase"/>
</dbReference>
<dbReference type="Pfam" id="PF01266">
    <property type="entry name" value="DAO"/>
    <property type="match status" value="1"/>
</dbReference>
<evidence type="ECO:0000259" key="2">
    <source>
        <dbReference type="Pfam" id="PF04324"/>
    </source>
</evidence>
<dbReference type="CDD" id="cd19946">
    <property type="entry name" value="GlpA-like_Fer2_BFD-like"/>
    <property type="match status" value="1"/>
</dbReference>
<dbReference type="InterPro" id="IPR006076">
    <property type="entry name" value="FAD-dep_OxRdtase"/>
</dbReference>
<keyword evidence="4" id="KW-1185">Reference proteome</keyword>
<dbReference type="InterPro" id="IPR041854">
    <property type="entry name" value="BFD-like_2Fe2S-bd_dom_sf"/>
</dbReference>
<dbReference type="PANTHER" id="PTHR42720:SF1">
    <property type="entry name" value="GLYCEROL 3-PHOSPHATE OXIDASE"/>
    <property type="match status" value="1"/>
</dbReference>
<accession>A0ABT4D3M6</accession>
<evidence type="ECO:0000313" key="4">
    <source>
        <dbReference type="Proteomes" id="UP001078443"/>
    </source>
</evidence>
<dbReference type="Gene3D" id="1.10.10.1100">
    <property type="entry name" value="BFD-like [2Fe-2S]-binding domain"/>
    <property type="match status" value="1"/>
</dbReference>
<protein>
    <submittedName>
        <fullName evidence="3">FAD-dependent oxidoreductase</fullName>
    </submittedName>
</protein>
<feature type="domain" description="BFD-like [2Fe-2S]-binding" evidence="2">
    <location>
        <begin position="380"/>
        <end position="434"/>
    </location>
</feature>
<comment type="caution">
    <text evidence="3">The sequence shown here is derived from an EMBL/GenBank/DDBJ whole genome shotgun (WGS) entry which is preliminary data.</text>
</comment>
<dbReference type="SUPFAM" id="SSF51905">
    <property type="entry name" value="FAD/NAD(P)-binding domain"/>
    <property type="match status" value="1"/>
</dbReference>
<evidence type="ECO:0000259" key="1">
    <source>
        <dbReference type="Pfam" id="PF01266"/>
    </source>
</evidence>
<dbReference type="InterPro" id="IPR036188">
    <property type="entry name" value="FAD/NAD-bd_sf"/>
</dbReference>
<dbReference type="Pfam" id="PF04324">
    <property type="entry name" value="Fer2_BFD"/>
    <property type="match status" value="1"/>
</dbReference>
<evidence type="ECO:0000313" key="3">
    <source>
        <dbReference type="EMBL" id="MCY6485850.1"/>
    </source>
</evidence>
<organism evidence="3 4">
    <name type="scientific">Clostridium aestuarii</name>
    <dbReference type="NCBI Taxonomy" id="338193"/>
    <lineage>
        <taxon>Bacteria</taxon>
        <taxon>Bacillati</taxon>
        <taxon>Bacillota</taxon>
        <taxon>Clostridia</taxon>
        <taxon>Eubacteriales</taxon>
        <taxon>Clostridiaceae</taxon>
        <taxon>Clostridium</taxon>
    </lineage>
</organism>